<dbReference type="GO" id="GO:0005739">
    <property type="term" value="C:mitochondrion"/>
    <property type="evidence" value="ECO:0007669"/>
    <property type="project" value="UniProtKB-SubCell"/>
</dbReference>
<protein>
    <recommendedName>
        <fullName evidence="4">ATPase inhibitor, mitochondrial</fullName>
    </recommendedName>
</protein>
<evidence type="ECO:0000256" key="3">
    <source>
        <dbReference type="ARBA" id="ARBA00023128"/>
    </source>
</evidence>
<evidence type="ECO:0000313" key="7">
    <source>
        <dbReference type="Proteomes" id="UP000235371"/>
    </source>
</evidence>
<comment type="subcellular location">
    <subcellularLocation>
        <location evidence="1">Mitochondrion</location>
    </subcellularLocation>
</comment>
<keyword evidence="3" id="KW-0496">Mitochondrion</keyword>
<evidence type="ECO:0000256" key="1">
    <source>
        <dbReference type="ARBA" id="ARBA00004173"/>
    </source>
</evidence>
<dbReference type="RefSeq" id="XP_024728840.1">
    <property type="nucleotide sequence ID" value="XM_024871320.1"/>
</dbReference>
<sequence>MYRQSLAQAVRPALRYTLRSRATFSTTTRAMAGGDTGAPRVGGQASGDAFTKREKANESFKSSTNTSRSSRNTLMRSRNLKVASRRIDGEKGRFTRDGSLYTTTLHNFRLTEMITGRIFGIIALSFSTVHNAHTLSRVCWGSGIAALQISERLHDHYMLPFFLEIQDATVC</sequence>
<evidence type="ECO:0000256" key="4">
    <source>
        <dbReference type="RuleBase" id="RU368087"/>
    </source>
</evidence>
<feature type="region of interest" description="Disordered" evidence="5">
    <location>
        <begin position="52"/>
        <end position="73"/>
    </location>
</feature>
<evidence type="ECO:0000256" key="2">
    <source>
        <dbReference type="ARBA" id="ARBA00010901"/>
    </source>
</evidence>
<feature type="compositionally biased region" description="Low complexity" evidence="5">
    <location>
        <begin position="62"/>
        <end position="73"/>
    </location>
</feature>
<comment type="similarity">
    <text evidence="2 4">Belongs to the ATPase inhibitor family.</text>
</comment>
<name>A0A2J6SMD9_9HELO</name>
<evidence type="ECO:0000256" key="5">
    <source>
        <dbReference type="SAM" id="MobiDB-lite"/>
    </source>
</evidence>
<dbReference type="GeneID" id="36579402"/>
<gene>
    <name evidence="6" type="ORF">K444DRAFT_247256</name>
</gene>
<keyword evidence="7" id="KW-1185">Reference proteome</keyword>
<dbReference type="STRING" id="1095630.A0A2J6SMD9"/>
<dbReference type="Proteomes" id="UP000235371">
    <property type="component" value="Unassembled WGS sequence"/>
</dbReference>
<organism evidence="6 7">
    <name type="scientific">Hyaloscypha bicolor E</name>
    <dbReference type="NCBI Taxonomy" id="1095630"/>
    <lineage>
        <taxon>Eukaryota</taxon>
        <taxon>Fungi</taxon>
        <taxon>Dikarya</taxon>
        <taxon>Ascomycota</taxon>
        <taxon>Pezizomycotina</taxon>
        <taxon>Leotiomycetes</taxon>
        <taxon>Helotiales</taxon>
        <taxon>Hyaloscyphaceae</taxon>
        <taxon>Hyaloscypha</taxon>
        <taxon>Hyaloscypha bicolor</taxon>
    </lineage>
</organism>
<proteinExistence type="inferred from homology"/>
<dbReference type="InParanoid" id="A0A2J6SMD9"/>
<comment type="function">
    <text evidence="4">Inhibits the enzyme activity of ATPase.</text>
</comment>
<dbReference type="EMBL" id="KZ613912">
    <property type="protein sequence ID" value="PMD51936.1"/>
    <property type="molecule type" value="Genomic_DNA"/>
</dbReference>
<dbReference type="InterPro" id="IPR007648">
    <property type="entry name" value="ATPase_inhibitor_mt"/>
</dbReference>
<reference evidence="6 7" key="1">
    <citation type="submission" date="2016-04" db="EMBL/GenBank/DDBJ databases">
        <title>A degradative enzymes factory behind the ericoid mycorrhizal symbiosis.</title>
        <authorList>
            <consortium name="DOE Joint Genome Institute"/>
            <person name="Martino E."/>
            <person name="Morin E."/>
            <person name="Grelet G."/>
            <person name="Kuo A."/>
            <person name="Kohler A."/>
            <person name="Daghino S."/>
            <person name="Barry K."/>
            <person name="Choi C."/>
            <person name="Cichocki N."/>
            <person name="Clum A."/>
            <person name="Copeland A."/>
            <person name="Hainaut M."/>
            <person name="Haridas S."/>
            <person name="Labutti K."/>
            <person name="Lindquist E."/>
            <person name="Lipzen A."/>
            <person name="Khouja H.-R."/>
            <person name="Murat C."/>
            <person name="Ohm R."/>
            <person name="Olson A."/>
            <person name="Spatafora J."/>
            <person name="Veneault-Fourrey C."/>
            <person name="Henrissat B."/>
            <person name="Grigoriev I."/>
            <person name="Martin F."/>
            <person name="Perotto S."/>
        </authorList>
    </citation>
    <scope>NUCLEOTIDE SEQUENCE [LARGE SCALE GENOMIC DNA]</scope>
    <source>
        <strain evidence="6 7">E</strain>
    </source>
</reference>
<dbReference type="OrthoDB" id="5532350at2759"/>
<dbReference type="AlphaFoldDB" id="A0A2J6SMD9"/>
<accession>A0A2J6SMD9</accession>
<evidence type="ECO:0000313" key="6">
    <source>
        <dbReference type="EMBL" id="PMD51936.1"/>
    </source>
</evidence>
<dbReference type="Pfam" id="PF04568">
    <property type="entry name" value="IATP"/>
    <property type="match status" value="1"/>
</dbReference>
<dbReference type="GO" id="GO:0042030">
    <property type="term" value="F:ATPase inhibitor activity"/>
    <property type="evidence" value="ECO:0007669"/>
    <property type="project" value="InterPro"/>
</dbReference>